<dbReference type="InterPro" id="IPR028098">
    <property type="entry name" value="Glyco_trans_4-like_N"/>
</dbReference>
<dbReference type="Proteomes" id="UP000636458">
    <property type="component" value="Unassembled WGS sequence"/>
</dbReference>
<proteinExistence type="predicted"/>
<reference evidence="5" key="1">
    <citation type="submission" date="2021-01" db="EMBL/GenBank/DDBJ databases">
        <title>Lacisediminihabitans sp. nov. strain G11-30, isolated from Antarctic Soil.</title>
        <authorList>
            <person name="Li J."/>
        </authorList>
    </citation>
    <scope>NUCLEOTIDE SEQUENCE</scope>
    <source>
        <strain evidence="5">G11-30</strain>
    </source>
</reference>
<comment type="caution">
    <text evidence="5">The sequence shown here is derived from an EMBL/GenBank/DDBJ whole genome shotgun (WGS) entry which is preliminary data.</text>
</comment>
<protein>
    <recommendedName>
        <fullName evidence="1">D-inositol 3-phosphate glycosyltransferase</fullName>
    </recommendedName>
</protein>
<evidence type="ECO:0000256" key="2">
    <source>
        <dbReference type="ARBA" id="ARBA00022676"/>
    </source>
</evidence>
<dbReference type="Gene3D" id="3.40.50.2000">
    <property type="entry name" value="Glycogen Phosphorylase B"/>
    <property type="match status" value="2"/>
</dbReference>
<dbReference type="AlphaFoldDB" id="A0A934W4Q3"/>
<evidence type="ECO:0000259" key="4">
    <source>
        <dbReference type="Pfam" id="PF13579"/>
    </source>
</evidence>
<dbReference type="Pfam" id="PF13692">
    <property type="entry name" value="Glyco_trans_1_4"/>
    <property type="match status" value="1"/>
</dbReference>
<dbReference type="PANTHER" id="PTHR45947:SF3">
    <property type="entry name" value="SULFOQUINOVOSYL TRANSFERASE SQD2"/>
    <property type="match status" value="1"/>
</dbReference>
<dbReference type="CDD" id="cd03801">
    <property type="entry name" value="GT4_PimA-like"/>
    <property type="match status" value="1"/>
</dbReference>
<dbReference type="SUPFAM" id="SSF53756">
    <property type="entry name" value="UDP-Glycosyltransferase/glycogen phosphorylase"/>
    <property type="match status" value="1"/>
</dbReference>
<gene>
    <name evidence="5" type="ORF">IV501_12795</name>
</gene>
<keyword evidence="6" id="KW-1185">Reference proteome</keyword>
<keyword evidence="2" id="KW-0328">Glycosyltransferase</keyword>
<name>A0A934W4Q3_9MICO</name>
<dbReference type="EMBL" id="JAEPES010000004">
    <property type="protein sequence ID" value="MBK4348514.1"/>
    <property type="molecule type" value="Genomic_DNA"/>
</dbReference>
<organism evidence="5 6">
    <name type="scientific">Lacisediminihabitans changchengi</name>
    <dbReference type="NCBI Taxonomy" id="2787634"/>
    <lineage>
        <taxon>Bacteria</taxon>
        <taxon>Bacillati</taxon>
        <taxon>Actinomycetota</taxon>
        <taxon>Actinomycetes</taxon>
        <taxon>Micrococcales</taxon>
        <taxon>Microbacteriaceae</taxon>
        <taxon>Lacisediminihabitans</taxon>
    </lineage>
</organism>
<dbReference type="PANTHER" id="PTHR45947">
    <property type="entry name" value="SULFOQUINOVOSYL TRANSFERASE SQD2"/>
    <property type="match status" value="1"/>
</dbReference>
<dbReference type="GO" id="GO:1901137">
    <property type="term" value="P:carbohydrate derivative biosynthetic process"/>
    <property type="evidence" value="ECO:0007669"/>
    <property type="project" value="UniProtKB-ARBA"/>
</dbReference>
<evidence type="ECO:0000256" key="3">
    <source>
        <dbReference type="ARBA" id="ARBA00022679"/>
    </source>
</evidence>
<dbReference type="Pfam" id="PF13579">
    <property type="entry name" value="Glyco_trans_4_4"/>
    <property type="match status" value="1"/>
</dbReference>
<dbReference type="InterPro" id="IPR050194">
    <property type="entry name" value="Glycosyltransferase_grp1"/>
</dbReference>
<dbReference type="GO" id="GO:0016757">
    <property type="term" value="F:glycosyltransferase activity"/>
    <property type="evidence" value="ECO:0007669"/>
    <property type="project" value="UniProtKB-KW"/>
</dbReference>
<dbReference type="RefSeq" id="WP_200556710.1">
    <property type="nucleotide sequence ID" value="NZ_JAEPES010000004.1"/>
</dbReference>
<keyword evidence="3" id="KW-0808">Transferase</keyword>
<evidence type="ECO:0000313" key="5">
    <source>
        <dbReference type="EMBL" id="MBK4348514.1"/>
    </source>
</evidence>
<evidence type="ECO:0000313" key="6">
    <source>
        <dbReference type="Proteomes" id="UP000636458"/>
    </source>
</evidence>
<sequence length="418" mass="44782">MRIVVYPHDLGIGGSQLNAIELAAAVRDLGHEVIVFGPPGALEQRIAELGLEFVPAPKPGKRPSPTVARALAELIDDRGIELVHGYEWPPALEAALAARMRPGVVSMSTVMSMSVPGFIPRTQPLVVGTEQIADAEHRRGRRGTMVIEPPVDLSINNPTVAVGTDDFRLAHGLDPSRATIVSVTRFAHELKLEGTLAAIDVVSEIARDSAHPPQLVLVGDGPARDEVEERIRLAEQRTGMSVVTLTGQISDPRPAYAAADIALGMGGSALRALAFGKPLVVQGEGGYWKLLTPESLDEFLWQGWYGVGADAATGADDLDAILRPLLSDPARQVELGAFGLETVTGRFSLTAAGGRQEQFYRDALQQRPSVARVAVADFAALARYSTYYLGKRMRRALGREQADDFNARPVAGRAVASR</sequence>
<evidence type="ECO:0000256" key="1">
    <source>
        <dbReference type="ARBA" id="ARBA00021292"/>
    </source>
</evidence>
<feature type="domain" description="Glycosyltransferase subfamily 4-like N-terminal" evidence="4">
    <location>
        <begin position="14"/>
        <end position="111"/>
    </location>
</feature>
<accession>A0A934W4Q3</accession>